<sequence length="463" mass="46389">MTTSKSPSAGSPGPPHTPLGSPDRLPDPSLGSPGRLPDPSSGAKPAKKVSRYGMLPRLAGNSYIPLGLFARVPLAMLTIGVLTLVTALSGSYAIGGFAAGAVGVGAAIGAPLIGYLADRLGQKPVLIVSAVANALIVSAVVVLVYAAGEFTAGATAAVLAATLLAGATSPQVGPLSRVRWMALSRKLPKDQRGPLVDTALSLEGTADEITFVLGPALVGLLASLVAPWLPLLLAAAMTISLVTLFAIHPTHTSVAARSGGTAGNAGYVPRESVNWFKVAVPVAGMLCMGTFFGSSQTALTAFTGVHGSVDQAGLMYALLGASSAVAALSVAYWPVAFSHAWRWVLTAGLMLAGSAAFFLPDSLAAMVIVLLLVGIPVGPTMVTIFSVGSVMAPPQWMGTVMTALASGIVAGTALGSSISGALAQSVGYHAAFIVPVAAAGALLLLGMVSAIVLRRGKIAQDAS</sequence>
<dbReference type="OrthoDB" id="9180256at2"/>
<feature type="transmembrane region" description="Helical" evidence="6">
    <location>
        <begin position="400"/>
        <end position="422"/>
    </location>
</feature>
<dbReference type="SUPFAM" id="SSF103473">
    <property type="entry name" value="MFS general substrate transporter"/>
    <property type="match status" value="1"/>
</dbReference>
<evidence type="ECO:0000256" key="6">
    <source>
        <dbReference type="SAM" id="Phobius"/>
    </source>
</evidence>
<keyword evidence="3 6" id="KW-1133">Transmembrane helix</keyword>
<evidence type="ECO:0000313" key="8">
    <source>
        <dbReference type="EMBL" id="PYI68735.1"/>
    </source>
</evidence>
<keyword evidence="4 6" id="KW-0472">Membrane</keyword>
<feature type="transmembrane region" description="Helical" evidence="6">
    <location>
        <begin position="275"/>
        <end position="294"/>
    </location>
</feature>
<feature type="transmembrane region" description="Helical" evidence="6">
    <location>
        <begin position="63"/>
        <end position="85"/>
    </location>
</feature>
<feature type="transmembrane region" description="Helical" evidence="6">
    <location>
        <begin position="125"/>
        <end position="146"/>
    </location>
</feature>
<keyword evidence="2 6" id="KW-0812">Transmembrane</keyword>
<evidence type="ECO:0000256" key="5">
    <source>
        <dbReference type="SAM" id="MobiDB-lite"/>
    </source>
</evidence>
<evidence type="ECO:0000256" key="1">
    <source>
        <dbReference type="ARBA" id="ARBA00004651"/>
    </source>
</evidence>
<accession>A0A2V5LAT6</accession>
<proteinExistence type="predicted"/>
<dbReference type="Pfam" id="PF07690">
    <property type="entry name" value="MFS_1"/>
    <property type="match status" value="1"/>
</dbReference>
<gene>
    <name evidence="8" type="ORF">CVV68_05405</name>
</gene>
<dbReference type="PANTHER" id="PTHR23542">
    <property type="match status" value="1"/>
</dbReference>
<dbReference type="InterPro" id="IPR020846">
    <property type="entry name" value="MFS_dom"/>
</dbReference>
<organism evidence="8 9">
    <name type="scientific">Arthrobacter livingstonensis</name>
    <dbReference type="NCBI Taxonomy" id="670078"/>
    <lineage>
        <taxon>Bacteria</taxon>
        <taxon>Bacillati</taxon>
        <taxon>Actinomycetota</taxon>
        <taxon>Actinomycetes</taxon>
        <taxon>Micrococcales</taxon>
        <taxon>Micrococcaceae</taxon>
        <taxon>Arthrobacter</taxon>
    </lineage>
</organism>
<evidence type="ECO:0000256" key="2">
    <source>
        <dbReference type="ARBA" id="ARBA00022692"/>
    </source>
</evidence>
<feature type="domain" description="Major facilitator superfamily (MFS) profile" evidence="7">
    <location>
        <begin position="59"/>
        <end position="458"/>
    </location>
</feature>
<evidence type="ECO:0000256" key="4">
    <source>
        <dbReference type="ARBA" id="ARBA00023136"/>
    </source>
</evidence>
<feature type="transmembrane region" description="Helical" evidence="6">
    <location>
        <begin position="228"/>
        <end position="247"/>
    </location>
</feature>
<dbReference type="PROSITE" id="PS50850">
    <property type="entry name" value="MFS"/>
    <property type="match status" value="1"/>
</dbReference>
<feature type="region of interest" description="Disordered" evidence="5">
    <location>
        <begin position="1"/>
        <end position="48"/>
    </location>
</feature>
<reference evidence="8 9" key="1">
    <citation type="submission" date="2018-05" db="EMBL/GenBank/DDBJ databases">
        <title>Genetic diversity of glacier-inhabiting Cryobacterium bacteria in China and description of Cryobacterium mengkeensis sp. nov. and Arthrobacter glacialis sp. nov.</title>
        <authorList>
            <person name="Liu Q."/>
            <person name="Xin Y.-H."/>
        </authorList>
    </citation>
    <scope>NUCLEOTIDE SEQUENCE [LARGE SCALE GENOMIC DNA]</scope>
    <source>
        <strain evidence="8 9">LI2</strain>
    </source>
</reference>
<feature type="transmembrane region" description="Helical" evidence="6">
    <location>
        <begin position="314"/>
        <end position="333"/>
    </location>
</feature>
<dbReference type="PANTHER" id="PTHR23542:SF1">
    <property type="entry name" value="MAJOR FACILITATOR SUPERFAMILY (MFS) PROFILE DOMAIN-CONTAINING PROTEIN"/>
    <property type="match status" value="1"/>
</dbReference>
<protein>
    <submittedName>
        <fullName evidence="8">MFS transporter</fullName>
    </submittedName>
</protein>
<dbReference type="Proteomes" id="UP000247832">
    <property type="component" value="Unassembled WGS sequence"/>
</dbReference>
<dbReference type="GO" id="GO:0005886">
    <property type="term" value="C:plasma membrane"/>
    <property type="evidence" value="ECO:0007669"/>
    <property type="project" value="UniProtKB-SubCell"/>
</dbReference>
<evidence type="ECO:0000256" key="3">
    <source>
        <dbReference type="ARBA" id="ARBA00022989"/>
    </source>
</evidence>
<feature type="transmembrane region" description="Helical" evidence="6">
    <location>
        <begin position="340"/>
        <end position="359"/>
    </location>
</feature>
<comment type="subcellular location">
    <subcellularLocation>
        <location evidence="1">Cell membrane</location>
        <topology evidence="1">Multi-pass membrane protein</topology>
    </subcellularLocation>
</comment>
<feature type="compositionally biased region" description="Low complexity" evidence="5">
    <location>
        <begin position="1"/>
        <end position="11"/>
    </location>
</feature>
<dbReference type="RefSeq" id="WP_110499986.1">
    <property type="nucleotide sequence ID" value="NZ_QJVD01000004.1"/>
</dbReference>
<comment type="caution">
    <text evidence="8">The sequence shown here is derived from an EMBL/GenBank/DDBJ whole genome shotgun (WGS) entry which is preliminary data.</text>
</comment>
<keyword evidence="9" id="KW-1185">Reference proteome</keyword>
<feature type="transmembrane region" description="Helical" evidence="6">
    <location>
        <begin position="365"/>
        <end position="388"/>
    </location>
</feature>
<dbReference type="Gene3D" id="1.20.1250.20">
    <property type="entry name" value="MFS general substrate transporter like domains"/>
    <property type="match status" value="1"/>
</dbReference>
<dbReference type="EMBL" id="QJVD01000004">
    <property type="protein sequence ID" value="PYI68735.1"/>
    <property type="molecule type" value="Genomic_DNA"/>
</dbReference>
<dbReference type="AlphaFoldDB" id="A0A2V5LAT6"/>
<name>A0A2V5LAT6_9MICC</name>
<evidence type="ECO:0000259" key="7">
    <source>
        <dbReference type="PROSITE" id="PS50850"/>
    </source>
</evidence>
<dbReference type="InterPro" id="IPR011701">
    <property type="entry name" value="MFS"/>
</dbReference>
<feature type="transmembrane region" description="Helical" evidence="6">
    <location>
        <begin position="91"/>
        <end position="113"/>
    </location>
</feature>
<dbReference type="InterPro" id="IPR036259">
    <property type="entry name" value="MFS_trans_sf"/>
</dbReference>
<feature type="transmembrane region" description="Helical" evidence="6">
    <location>
        <begin position="428"/>
        <end position="453"/>
    </location>
</feature>
<evidence type="ECO:0000313" key="9">
    <source>
        <dbReference type="Proteomes" id="UP000247832"/>
    </source>
</evidence>
<dbReference type="GO" id="GO:0022857">
    <property type="term" value="F:transmembrane transporter activity"/>
    <property type="evidence" value="ECO:0007669"/>
    <property type="project" value="InterPro"/>
</dbReference>